<dbReference type="EMBL" id="JBBNAF010000004">
    <property type="protein sequence ID" value="KAK9150752.1"/>
    <property type="molecule type" value="Genomic_DNA"/>
</dbReference>
<evidence type="ECO:0000313" key="15">
    <source>
        <dbReference type="EMBL" id="KAK9150752.1"/>
    </source>
</evidence>
<dbReference type="Proteomes" id="UP001420932">
    <property type="component" value="Unassembled WGS sequence"/>
</dbReference>
<evidence type="ECO:0000313" key="16">
    <source>
        <dbReference type="Proteomes" id="UP001420932"/>
    </source>
</evidence>
<keyword evidence="7" id="KW-0547">Nucleotide-binding</keyword>
<keyword evidence="10" id="KW-0460">Magnesium</keyword>
<keyword evidence="13" id="KW-0472">Membrane</keyword>
<reference evidence="15 16" key="1">
    <citation type="submission" date="2024-01" db="EMBL/GenBank/DDBJ databases">
        <title>Genome assemblies of Stephania.</title>
        <authorList>
            <person name="Yang L."/>
        </authorList>
    </citation>
    <scope>NUCLEOTIDE SEQUENCE [LARGE SCALE GENOMIC DNA]</scope>
    <source>
        <strain evidence="15">YNDBR</strain>
        <tissue evidence="15">Leaf</tissue>
    </source>
</reference>
<dbReference type="Pfam" id="PF00224">
    <property type="entry name" value="PK"/>
    <property type="match status" value="1"/>
</dbReference>
<evidence type="ECO:0000256" key="6">
    <source>
        <dbReference type="ARBA" id="ARBA00022723"/>
    </source>
</evidence>
<dbReference type="InterPro" id="IPR015813">
    <property type="entry name" value="Pyrv/PenolPyrv_kinase-like_dom"/>
</dbReference>
<keyword evidence="13" id="KW-0812">Transmembrane</keyword>
<name>A0AAP0KG95_9MAGN</name>
<evidence type="ECO:0000256" key="5">
    <source>
        <dbReference type="ARBA" id="ARBA00022679"/>
    </source>
</evidence>
<keyword evidence="9" id="KW-0067">ATP-binding</keyword>
<evidence type="ECO:0000256" key="9">
    <source>
        <dbReference type="ARBA" id="ARBA00022840"/>
    </source>
</evidence>
<evidence type="ECO:0000256" key="7">
    <source>
        <dbReference type="ARBA" id="ARBA00022741"/>
    </source>
</evidence>
<comment type="caution">
    <text evidence="15">The sequence shown here is derived from an EMBL/GenBank/DDBJ whole genome shotgun (WGS) entry which is preliminary data.</text>
</comment>
<evidence type="ECO:0000256" key="8">
    <source>
        <dbReference type="ARBA" id="ARBA00022777"/>
    </source>
</evidence>
<comment type="similarity">
    <text evidence="3">Belongs to the pyruvate kinase family.</text>
</comment>
<dbReference type="GO" id="GO:0005524">
    <property type="term" value="F:ATP binding"/>
    <property type="evidence" value="ECO:0007669"/>
    <property type="project" value="UniProtKB-KW"/>
</dbReference>
<evidence type="ECO:0000256" key="12">
    <source>
        <dbReference type="ARBA" id="ARBA00023317"/>
    </source>
</evidence>
<dbReference type="SUPFAM" id="SSF51621">
    <property type="entry name" value="Phosphoenolpyruvate/pyruvate domain"/>
    <property type="match status" value="1"/>
</dbReference>
<comment type="cofactor">
    <cofactor evidence="1">
        <name>K(+)</name>
        <dbReference type="ChEBI" id="CHEBI:29103"/>
    </cofactor>
</comment>
<dbReference type="InterPro" id="IPR001697">
    <property type="entry name" value="Pyr_Knase"/>
</dbReference>
<keyword evidence="8" id="KW-0418">Kinase</keyword>
<dbReference type="InterPro" id="IPR015793">
    <property type="entry name" value="Pyrv_Knase_brl"/>
</dbReference>
<feature type="transmembrane region" description="Helical" evidence="13">
    <location>
        <begin position="58"/>
        <end position="83"/>
    </location>
</feature>
<dbReference type="GO" id="GO:0000287">
    <property type="term" value="F:magnesium ion binding"/>
    <property type="evidence" value="ECO:0007669"/>
    <property type="project" value="InterPro"/>
</dbReference>
<accession>A0AAP0KG95</accession>
<evidence type="ECO:0000256" key="3">
    <source>
        <dbReference type="ARBA" id="ARBA00008663"/>
    </source>
</evidence>
<sequence length="84" mass="9329">MTKIVATLGPKSRSVEVISECLKSGMSVARFDFWCGDAKYHQETLEELKIAIKTTKKLCATLQSILFVIVGFSNGLCLFHFLAD</sequence>
<gene>
    <name evidence="15" type="ORF">Syun_009061</name>
</gene>
<keyword evidence="13" id="KW-1133">Transmembrane helix</keyword>
<evidence type="ECO:0000256" key="11">
    <source>
        <dbReference type="ARBA" id="ARBA00023152"/>
    </source>
</evidence>
<evidence type="ECO:0000256" key="4">
    <source>
        <dbReference type="ARBA" id="ARBA00012142"/>
    </source>
</evidence>
<dbReference type="AlphaFoldDB" id="A0AAP0KG95"/>
<evidence type="ECO:0000256" key="2">
    <source>
        <dbReference type="ARBA" id="ARBA00004997"/>
    </source>
</evidence>
<keyword evidence="6" id="KW-0479">Metal-binding</keyword>
<feature type="domain" description="Pyruvate kinase barrel" evidence="14">
    <location>
        <begin position="2"/>
        <end position="62"/>
    </location>
</feature>
<organism evidence="15 16">
    <name type="scientific">Stephania yunnanensis</name>
    <dbReference type="NCBI Taxonomy" id="152371"/>
    <lineage>
        <taxon>Eukaryota</taxon>
        <taxon>Viridiplantae</taxon>
        <taxon>Streptophyta</taxon>
        <taxon>Embryophyta</taxon>
        <taxon>Tracheophyta</taxon>
        <taxon>Spermatophyta</taxon>
        <taxon>Magnoliopsida</taxon>
        <taxon>Ranunculales</taxon>
        <taxon>Menispermaceae</taxon>
        <taxon>Menispermoideae</taxon>
        <taxon>Cissampelideae</taxon>
        <taxon>Stephania</taxon>
    </lineage>
</organism>
<evidence type="ECO:0000256" key="1">
    <source>
        <dbReference type="ARBA" id="ARBA00001958"/>
    </source>
</evidence>
<keyword evidence="11" id="KW-0324">Glycolysis</keyword>
<dbReference type="GO" id="GO:0004743">
    <property type="term" value="F:pyruvate kinase activity"/>
    <property type="evidence" value="ECO:0007669"/>
    <property type="project" value="UniProtKB-EC"/>
</dbReference>
<dbReference type="InterPro" id="IPR040442">
    <property type="entry name" value="Pyrv_kinase-like_dom_sf"/>
</dbReference>
<dbReference type="PANTHER" id="PTHR11817">
    <property type="entry name" value="PYRUVATE KINASE"/>
    <property type="match status" value="1"/>
</dbReference>
<keyword evidence="5" id="KW-0808">Transferase</keyword>
<comment type="pathway">
    <text evidence="2">Carbohydrate degradation; glycolysis; pyruvate from D-glyceraldehyde 3-phosphate: step 5/5.</text>
</comment>
<dbReference type="EC" id="2.7.1.40" evidence="4"/>
<evidence type="ECO:0000256" key="13">
    <source>
        <dbReference type="SAM" id="Phobius"/>
    </source>
</evidence>
<evidence type="ECO:0000259" key="14">
    <source>
        <dbReference type="Pfam" id="PF00224"/>
    </source>
</evidence>
<dbReference type="GO" id="GO:0016301">
    <property type="term" value="F:kinase activity"/>
    <property type="evidence" value="ECO:0007669"/>
    <property type="project" value="UniProtKB-KW"/>
</dbReference>
<evidence type="ECO:0000256" key="10">
    <source>
        <dbReference type="ARBA" id="ARBA00022842"/>
    </source>
</evidence>
<protein>
    <recommendedName>
        <fullName evidence="4">pyruvate kinase</fullName>
        <ecNumber evidence="4">2.7.1.40</ecNumber>
    </recommendedName>
</protein>
<dbReference type="GO" id="GO:0030955">
    <property type="term" value="F:potassium ion binding"/>
    <property type="evidence" value="ECO:0007669"/>
    <property type="project" value="InterPro"/>
</dbReference>
<keyword evidence="16" id="KW-1185">Reference proteome</keyword>
<keyword evidence="12" id="KW-0670">Pyruvate</keyword>
<dbReference type="Gene3D" id="3.20.20.60">
    <property type="entry name" value="Phosphoenolpyruvate-binding domains"/>
    <property type="match status" value="1"/>
</dbReference>
<proteinExistence type="inferred from homology"/>